<comment type="caution">
    <text evidence="3">The sequence shown here is derived from an EMBL/GenBank/DDBJ whole genome shotgun (WGS) entry which is preliminary data.</text>
</comment>
<dbReference type="Gene3D" id="3.90.180.10">
    <property type="entry name" value="Medium-chain alcohol dehydrogenases, catalytic domain"/>
    <property type="match status" value="1"/>
</dbReference>
<name>A0A5J5K9D7_9ACTN</name>
<dbReference type="SUPFAM" id="SSF50129">
    <property type="entry name" value="GroES-like"/>
    <property type="match status" value="1"/>
</dbReference>
<dbReference type="GO" id="GO:0016491">
    <property type="term" value="F:oxidoreductase activity"/>
    <property type="evidence" value="ECO:0007669"/>
    <property type="project" value="InterPro"/>
</dbReference>
<dbReference type="Proteomes" id="UP000327011">
    <property type="component" value="Unassembled WGS sequence"/>
</dbReference>
<evidence type="ECO:0000313" key="4">
    <source>
        <dbReference type="Proteomes" id="UP000327011"/>
    </source>
</evidence>
<feature type="domain" description="Enoyl reductase (ER)" evidence="2">
    <location>
        <begin position="10"/>
        <end position="333"/>
    </location>
</feature>
<dbReference type="InterPro" id="IPR051603">
    <property type="entry name" value="Zinc-ADH_QOR/CCCR"/>
</dbReference>
<dbReference type="InterPro" id="IPR013149">
    <property type="entry name" value="ADH-like_C"/>
</dbReference>
<keyword evidence="1" id="KW-0521">NADP</keyword>
<dbReference type="PANTHER" id="PTHR44154:SF1">
    <property type="entry name" value="QUINONE OXIDOREDUCTASE"/>
    <property type="match status" value="1"/>
</dbReference>
<dbReference type="InterPro" id="IPR020843">
    <property type="entry name" value="ER"/>
</dbReference>
<evidence type="ECO:0000313" key="3">
    <source>
        <dbReference type="EMBL" id="KAA9380053.1"/>
    </source>
</evidence>
<evidence type="ECO:0000259" key="2">
    <source>
        <dbReference type="SMART" id="SM00829"/>
    </source>
</evidence>
<dbReference type="Pfam" id="PF08240">
    <property type="entry name" value="ADH_N"/>
    <property type="match status" value="1"/>
</dbReference>
<evidence type="ECO:0000256" key="1">
    <source>
        <dbReference type="ARBA" id="ARBA00022857"/>
    </source>
</evidence>
<sequence length="337" mass="34975">MKAVVYREIGDPSVLRLVERDVPEPGPGEVRIRIHASGINPTDLRARSSDMWPMPYPEVTPHHDGGGVIDAVGPGVEAFAPGDRVWVMTAGFGYNTGTAQEFTVVPASWVRPLAEDASFELGASLGVPALTAHWALTVAEGGPRRLAPKALDGCTVLVAGGAGAVGHAAIQLARWSGATVITTVSGPEKAALATAAGAHHVVNYREGDPAAEIRAVAKDGVDVIVEVAVAKNIDLDLAVLKNGGTVAVYADDSPTVELDILRSLQLNARFQFLLLFTSAERMAIAADDVMAAVRDGAMGVGEEHGLPVIRFPLAETAAAQLALQNGAVGKVIVDPTA</sequence>
<proteinExistence type="predicted"/>
<dbReference type="SUPFAM" id="SSF51735">
    <property type="entry name" value="NAD(P)-binding Rossmann-fold domains"/>
    <property type="match status" value="1"/>
</dbReference>
<dbReference type="SMART" id="SM00829">
    <property type="entry name" value="PKS_ER"/>
    <property type="match status" value="1"/>
</dbReference>
<dbReference type="InterPro" id="IPR011032">
    <property type="entry name" value="GroES-like_sf"/>
</dbReference>
<accession>A0A5J5K9D7</accession>
<dbReference type="Pfam" id="PF00107">
    <property type="entry name" value="ADH_zinc_N"/>
    <property type="match status" value="1"/>
</dbReference>
<dbReference type="InterPro" id="IPR036291">
    <property type="entry name" value="NAD(P)-bd_dom_sf"/>
</dbReference>
<reference evidence="3 4" key="1">
    <citation type="submission" date="2019-09" db="EMBL/GenBank/DDBJ databases">
        <title>Screening of Novel Bioactive Compounds from Soil-Associated.</title>
        <authorList>
            <person name="Gong X."/>
        </authorList>
    </citation>
    <scope>NUCLEOTIDE SEQUENCE [LARGE SCALE GENOMIC DNA]</scope>
    <source>
        <strain evidence="3 4">Gxj-6</strain>
    </source>
</reference>
<dbReference type="PANTHER" id="PTHR44154">
    <property type="entry name" value="QUINONE OXIDOREDUCTASE"/>
    <property type="match status" value="1"/>
</dbReference>
<dbReference type="InterPro" id="IPR013154">
    <property type="entry name" value="ADH-like_N"/>
</dbReference>
<dbReference type="RefSeq" id="WP_150933249.1">
    <property type="nucleotide sequence ID" value="NZ_VYTZ01000003.1"/>
</dbReference>
<dbReference type="Gene3D" id="3.40.50.720">
    <property type="entry name" value="NAD(P)-binding Rossmann-like Domain"/>
    <property type="match status" value="1"/>
</dbReference>
<dbReference type="AlphaFoldDB" id="A0A5J5K9D7"/>
<dbReference type="CDD" id="cd08253">
    <property type="entry name" value="zeta_crystallin"/>
    <property type="match status" value="1"/>
</dbReference>
<gene>
    <name evidence="3" type="ORF">F5972_10610</name>
</gene>
<keyword evidence="4" id="KW-1185">Reference proteome</keyword>
<organism evidence="3 4">
    <name type="scientific">Microbispora cellulosiformans</name>
    <dbReference type="NCBI Taxonomy" id="2614688"/>
    <lineage>
        <taxon>Bacteria</taxon>
        <taxon>Bacillati</taxon>
        <taxon>Actinomycetota</taxon>
        <taxon>Actinomycetes</taxon>
        <taxon>Streptosporangiales</taxon>
        <taxon>Streptosporangiaceae</taxon>
        <taxon>Microbispora</taxon>
    </lineage>
</organism>
<protein>
    <submittedName>
        <fullName evidence="3">NADPH:quinone reductase</fullName>
    </submittedName>
</protein>
<dbReference type="EMBL" id="VYTZ01000003">
    <property type="protein sequence ID" value="KAA9380053.1"/>
    <property type="molecule type" value="Genomic_DNA"/>
</dbReference>